<name>A0A7T3MLC3_9CAUD</name>
<evidence type="ECO:0000313" key="2">
    <source>
        <dbReference type="Proteomes" id="UP000463860"/>
    </source>
</evidence>
<accession>A0A7T3MLC3</accession>
<dbReference type="Proteomes" id="UP000463860">
    <property type="component" value="Segment"/>
</dbReference>
<proteinExistence type="predicted"/>
<dbReference type="EMBL" id="MN854830">
    <property type="protein sequence ID" value="QPW37262.1"/>
    <property type="molecule type" value="Genomic_DNA"/>
</dbReference>
<evidence type="ECO:0000313" key="1">
    <source>
        <dbReference type="EMBL" id="QPW37262.1"/>
    </source>
</evidence>
<organism evidence="1 2">
    <name type="scientific">Enterococcus phage PBEF129</name>
    <dbReference type="NCBI Taxonomy" id="2696337"/>
    <lineage>
        <taxon>Viruses</taxon>
        <taxon>Duplodnaviria</taxon>
        <taxon>Heunggongvirae</taxon>
        <taxon>Uroviricota</taxon>
        <taxon>Caudoviricetes</taxon>
        <taxon>Herelleviridae</taxon>
        <taxon>Brockvirinae</taxon>
        <taxon>Kochikohdavirus</taxon>
        <taxon>Kochikohdavirus ECP3</taxon>
    </lineage>
</organism>
<keyword evidence="2" id="KW-1185">Reference proteome</keyword>
<protein>
    <submittedName>
        <fullName evidence="1">Uncharacterized protein</fullName>
    </submittedName>
</protein>
<reference evidence="1" key="1">
    <citation type="submission" date="2020-12" db="EMBL/GenBank/DDBJ databases">
        <title>Comparison of Enterococcus faecalis Biofilm Removal Efficiency Among Bacteriophage PBEF129, Its Endolysin, and Cefotaxime.</title>
        <authorList>
            <person name="Myung H."/>
            <person name="Oh H."/>
            <person name="Hwang Y."/>
            <person name="Hong H."/>
        </authorList>
    </citation>
    <scope>NUCLEOTIDE SEQUENCE</scope>
</reference>
<sequence length="97" mass="11082">MLYFINLSKNRDTLPICSSLTRLTRSYTDTYISEPDIVSNCSRIFFATCPENMLLILFSEKFSGLPFLISTATLSRRLYSSSYTRDASRSKVSSWSP</sequence>